<feature type="transmembrane region" description="Helical" evidence="7">
    <location>
        <begin position="267"/>
        <end position="287"/>
    </location>
</feature>
<feature type="transmembrane region" description="Helical" evidence="7">
    <location>
        <begin position="360"/>
        <end position="381"/>
    </location>
</feature>
<dbReference type="GO" id="GO:0005886">
    <property type="term" value="C:plasma membrane"/>
    <property type="evidence" value="ECO:0007669"/>
    <property type="project" value="UniProtKB-SubCell"/>
</dbReference>
<feature type="transmembrane region" description="Helical" evidence="7">
    <location>
        <begin position="681"/>
        <end position="711"/>
    </location>
</feature>
<evidence type="ECO:0000256" key="5">
    <source>
        <dbReference type="ARBA" id="ARBA00023136"/>
    </source>
</evidence>
<feature type="transmembrane region" description="Helical" evidence="7">
    <location>
        <begin position="193"/>
        <end position="214"/>
    </location>
</feature>
<protein>
    <submittedName>
        <fullName evidence="10">RND superfamily putative drug exporter</fullName>
    </submittedName>
</protein>
<comment type="subcellular location">
    <subcellularLocation>
        <location evidence="1">Cell membrane</location>
        <topology evidence="1">Multi-pass membrane protein</topology>
    </subcellularLocation>
</comment>
<dbReference type="PANTHER" id="PTHR33406">
    <property type="entry name" value="MEMBRANE PROTEIN MJ1562-RELATED"/>
    <property type="match status" value="1"/>
</dbReference>
<sequence length="734" mass="75702">MPRPPFSIRRAPRLVLSAWVALVAVAAILALQLDGALSGGGFTAPEAEALVTQAEIERDFGDAPNQVVVVLDSPEPIASSTVSAAADVLAAAGADSITTPVERPDRASSDGRTVVITAGFDGDNTAVQNATPDLQTAVDDLADGVAGYVTGQPALDYQLNAHSKEDALRAELIVFPLLIIVLLVVFRSVVAALVPLLIAGSSLALALGAGFLIARETDVSNLYSNIVSMIGLAVSVDYSLFIVKRFREELQRGLSVRDAVDVAMARAGHSVLFSGAAVIVALAALLVPDVMAFTSIALGGMIVTFVALVLTHTVLPALLGLLGHRIDWGRVPLPARRRPASSTGADDGRGRRSTRVPGRLTSAVVALVGVAALIGVAAPALGLSLQSPVASATVLPADDAARVGLEVADESLGVDDLFPLQVVVSADDADELVTDAVTATRFLDGHDDVRSVTAVTTTGLDDATLRSVLSGPEIPDELSALWAEGPSGPVTRLLVTTTEGPDSTSAHDLVREIRDDLPSELGASSSVGVAGATAQGLDFDETLIRSLPTIGGLVLAATFVLLVVAFRSIALSALALAFNALVVGASLGLLTLVQSLTSDSPLNSVTPVLLFAVMFGLSMDYMVIIIARIAESFEHGGPFSAAVTDGLRATRPMINSAALIMIAVFLSFMTGRISIVREIGLGLAIAVALDALVIRTIVLPAVLRAIGPIVLGRSRRRRRTGGPVIASTTGDGRV</sequence>
<feature type="transmembrane region" description="Helical" evidence="7">
    <location>
        <begin position="657"/>
        <end position="675"/>
    </location>
</feature>
<evidence type="ECO:0000256" key="7">
    <source>
        <dbReference type="SAM" id="Phobius"/>
    </source>
</evidence>
<evidence type="ECO:0000259" key="8">
    <source>
        <dbReference type="PROSITE" id="PS50156"/>
    </source>
</evidence>
<dbReference type="InterPro" id="IPR000731">
    <property type="entry name" value="SSD"/>
</dbReference>
<evidence type="ECO:0000256" key="2">
    <source>
        <dbReference type="ARBA" id="ARBA00022475"/>
    </source>
</evidence>
<evidence type="ECO:0000256" key="6">
    <source>
        <dbReference type="SAM" id="MobiDB-lite"/>
    </source>
</evidence>
<feature type="region of interest" description="Disordered" evidence="6">
    <location>
        <begin position="336"/>
        <end position="355"/>
    </location>
</feature>
<accession>A0A7W3JFM5</accession>
<feature type="transmembrane region" description="Helical" evidence="7">
    <location>
        <begin position="167"/>
        <end position="186"/>
    </location>
</feature>
<keyword evidence="4 7" id="KW-1133">Transmembrane helix</keyword>
<dbReference type="EMBL" id="JACGWW010000001">
    <property type="protein sequence ID" value="MBA8811928.1"/>
    <property type="molecule type" value="Genomic_DNA"/>
</dbReference>
<evidence type="ECO:0000256" key="1">
    <source>
        <dbReference type="ARBA" id="ARBA00004651"/>
    </source>
</evidence>
<dbReference type="Gene3D" id="1.20.1640.10">
    <property type="entry name" value="Multidrug efflux transporter AcrB transmembrane domain"/>
    <property type="match status" value="2"/>
</dbReference>
<evidence type="ECO:0000256" key="4">
    <source>
        <dbReference type="ARBA" id="ARBA00022989"/>
    </source>
</evidence>
<feature type="transmembrane region" description="Helical" evidence="7">
    <location>
        <begin position="547"/>
        <end position="566"/>
    </location>
</feature>
<reference evidence="9 11" key="1">
    <citation type="submission" date="2019-07" db="EMBL/GenBank/DDBJ databases">
        <title>Whole genome shotgun sequence of Frigoribacterium faeni NBRC 103066.</title>
        <authorList>
            <person name="Hosoyama A."/>
            <person name="Uohara A."/>
            <person name="Ohji S."/>
            <person name="Ichikawa N."/>
        </authorList>
    </citation>
    <scope>NUCLEOTIDE SEQUENCE [LARGE SCALE GENOMIC DNA]</scope>
    <source>
        <strain evidence="9 11">NBRC 103066</strain>
    </source>
</reference>
<feature type="transmembrane region" description="Helical" evidence="7">
    <location>
        <begin position="293"/>
        <end position="322"/>
    </location>
</feature>
<name>A0A7W3JFM5_9MICO</name>
<feature type="domain" description="SSD" evidence="8">
    <location>
        <begin position="192"/>
        <end position="321"/>
    </location>
</feature>
<dbReference type="EMBL" id="BJUV01000020">
    <property type="protein sequence ID" value="GEK83778.1"/>
    <property type="molecule type" value="Genomic_DNA"/>
</dbReference>
<evidence type="ECO:0000313" key="10">
    <source>
        <dbReference type="EMBL" id="MBA8811928.1"/>
    </source>
</evidence>
<dbReference type="RefSeq" id="WP_146855837.1">
    <property type="nucleotide sequence ID" value="NZ_BAAAHR010000005.1"/>
</dbReference>
<dbReference type="InterPro" id="IPR004869">
    <property type="entry name" value="MMPL_dom"/>
</dbReference>
<dbReference type="Pfam" id="PF03176">
    <property type="entry name" value="MMPL"/>
    <property type="match status" value="2"/>
</dbReference>
<keyword evidence="3 7" id="KW-0812">Transmembrane</keyword>
<dbReference type="OrthoDB" id="7051771at2"/>
<dbReference type="AlphaFoldDB" id="A0A7W3JFM5"/>
<dbReference type="InterPro" id="IPR050545">
    <property type="entry name" value="Mycobact_MmpL"/>
</dbReference>
<organism evidence="10 12">
    <name type="scientific">Frigoribacterium faeni</name>
    <dbReference type="NCBI Taxonomy" id="145483"/>
    <lineage>
        <taxon>Bacteria</taxon>
        <taxon>Bacillati</taxon>
        <taxon>Actinomycetota</taxon>
        <taxon>Actinomycetes</taxon>
        <taxon>Micrococcales</taxon>
        <taxon>Microbacteriaceae</taxon>
        <taxon>Frigoribacterium</taxon>
    </lineage>
</organism>
<dbReference type="SUPFAM" id="SSF82866">
    <property type="entry name" value="Multidrug efflux transporter AcrB transmembrane domain"/>
    <property type="match status" value="2"/>
</dbReference>
<keyword evidence="11" id="KW-1185">Reference proteome</keyword>
<dbReference type="PANTHER" id="PTHR33406:SF13">
    <property type="entry name" value="MEMBRANE PROTEIN YDFJ"/>
    <property type="match status" value="1"/>
</dbReference>
<keyword evidence="2" id="KW-1003">Cell membrane</keyword>
<evidence type="ECO:0000256" key="3">
    <source>
        <dbReference type="ARBA" id="ARBA00022692"/>
    </source>
</evidence>
<dbReference type="Proteomes" id="UP000321154">
    <property type="component" value="Unassembled WGS sequence"/>
</dbReference>
<evidence type="ECO:0000313" key="9">
    <source>
        <dbReference type="EMBL" id="GEK83778.1"/>
    </source>
</evidence>
<proteinExistence type="predicted"/>
<keyword evidence="5 7" id="KW-0472">Membrane</keyword>
<comment type="caution">
    <text evidence="10">The sequence shown here is derived from an EMBL/GenBank/DDBJ whole genome shotgun (WGS) entry which is preliminary data.</text>
</comment>
<feature type="transmembrane region" description="Helical" evidence="7">
    <location>
        <begin position="608"/>
        <end position="630"/>
    </location>
</feature>
<feature type="transmembrane region" description="Helical" evidence="7">
    <location>
        <begin position="226"/>
        <end position="246"/>
    </location>
</feature>
<evidence type="ECO:0000313" key="12">
    <source>
        <dbReference type="Proteomes" id="UP000522688"/>
    </source>
</evidence>
<evidence type="ECO:0000313" key="11">
    <source>
        <dbReference type="Proteomes" id="UP000321154"/>
    </source>
</evidence>
<dbReference type="PROSITE" id="PS50156">
    <property type="entry name" value="SSD"/>
    <property type="match status" value="1"/>
</dbReference>
<gene>
    <name evidence="10" type="ORF">FB463_000152</name>
    <name evidence="9" type="ORF">FFA01_20870</name>
</gene>
<feature type="transmembrane region" description="Helical" evidence="7">
    <location>
        <begin position="573"/>
        <end position="596"/>
    </location>
</feature>
<reference evidence="10 12" key="2">
    <citation type="submission" date="2020-07" db="EMBL/GenBank/DDBJ databases">
        <title>Sequencing the genomes of 1000 actinobacteria strains.</title>
        <authorList>
            <person name="Klenk H.-P."/>
        </authorList>
    </citation>
    <scope>NUCLEOTIDE SEQUENCE [LARGE SCALE GENOMIC DNA]</scope>
    <source>
        <strain evidence="10 12">DSM 10309</strain>
    </source>
</reference>
<dbReference type="Proteomes" id="UP000522688">
    <property type="component" value="Unassembled WGS sequence"/>
</dbReference>